<reference evidence="4" key="1">
    <citation type="submission" date="2011-03" db="EMBL/GenBank/DDBJ databases">
        <authorList>
            <person name="Voget S."/>
            <person name="Streit W.R."/>
            <person name="Jaeger K.E."/>
            <person name="Daniel R."/>
        </authorList>
    </citation>
    <scope>NUCLEOTIDE SEQUENCE [LARGE SCALE GENOMIC DNA]</scope>
    <source>
        <strain evidence="4">PG1</strain>
    </source>
</reference>
<evidence type="ECO:0000313" key="3">
    <source>
        <dbReference type="EMBL" id="AJK49486.1"/>
    </source>
</evidence>
<feature type="domain" description="MIP18 family-like" evidence="1">
    <location>
        <begin position="15"/>
        <end position="76"/>
    </location>
</feature>
<dbReference type="EMBL" id="CP002581">
    <property type="protein sequence ID" value="AJK49486.1"/>
    <property type="molecule type" value="Genomic_DNA"/>
</dbReference>
<dbReference type="InterPro" id="IPR056572">
    <property type="entry name" value="Zn_ribbon_PaaD"/>
</dbReference>
<name>A0A0B6SB53_BURPL</name>
<proteinExistence type="predicted"/>
<evidence type="ECO:0000259" key="2">
    <source>
        <dbReference type="Pfam" id="PF23451"/>
    </source>
</evidence>
<keyword evidence="4" id="KW-1185">Reference proteome</keyword>
<dbReference type="Pfam" id="PF01883">
    <property type="entry name" value="FeS_assembly_P"/>
    <property type="match status" value="1"/>
</dbReference>
<feature type="domain" description="PaaD zinc beta ribbon" evidence="2">
    <location>
        <begin position="130"/>
        <end position="169"/>
    </location>
</feature>
<dbReference type="SUPFAM" id="SSF117916">
    <property type="entry name" value="Fe-S cluster assembly (FSCA) domain-like"/>
    <property type="match status" value="1"/>
</dbReference>
<dbReference type="InterPro" id="IPR034904">
    <property type="entry name" value="FSCA_dom_sf"/>
</dbReference>
<evidence type="ECO:0000259" key="1">
    <source>
        <dbReference type="Pfam" id="PF01883"/>
    </source>
</evidence>
<dbReference type="InterPro" id="IPR002744">
    <property type="entry name" value="MIP18-like"/>
</dbReference>
<dbReference type="AlphaFoldDB" id="A0A0B6SB53"/>
<dbReference type="NCBIfam" id="TIGR02159">
    <property type="entry name" value="PA_CoA_Oxy4"/>
    <property type="match status" value="1"/>
</dbReference>
<dbReference type="PANTHER" id="PTHR42831">
    <property type="entry name" value="FE-S PROTEIN MATURATION AUXILIARY FACTOR YITW"/>
    <property type="match status" value="1"/>
</dbReference>
<dbReference type="RefSeq" id="WP_042627926.1">
    <property type="nucleotide sequence ID" value="NZ_BSTO01000001.1"/>
</dbReference>
<organism evidence="3 4">
    <name type="scientific">Burkholderia plantarii</name>
    <dbReference type="NCBI Taxonomy" id="41899"/>
    <lineage>
        <taxon>Bacteria</taxon>
        <taxon>Pseudomonadati</taxon>
        <taxon>Pseudomonadota</taxon>
        <taxon>Betaproteobacteria</taxon>
        <taxon>Burkholderiales</taxon>
        <taxon>Burkholderiaceae</taxon>
        <taxon>Burkholderia</taxon>
    </lineage>
</organism>
<evidence type="ECO:0000313" key="4">
    <source>
        <dbReference type="Proteomes" id="UP000031838"/>
    </source>
</evidence>
<dbReference type="KEGG" id="bgp:BGL_2c14190"/>
<protein>
    <submittedName>
        <fullName evidence="3">Phenylacetate-CoA oxygenase, PaaD subunit</fullName>
    </submittedName>
</protein>
<dbReference type="PANTHER" id="PTHR42831:SF3">
    <property type="entry name" value="1,2-PHENYLACETYL-COA EPOXIDASE, SUBUNIT D-RELATED"/>
    <property type="match status" value="1"/>
</dbReference>
<dbReference type="KEGG" id="bpla:bpln_2g14950"/>
<dbReference type="HOGENOM" id="CLU_082133_0_0_4"/>
<sequence length="171" mass="18685">MVSALHEGEVRPDIERIWEWIARVPDPEMPFISVVDLGIVREVGWLAGALRVVVTPTYSGCPAKLPIEEAIRCALNDHGIDHVTIENRLAPPWTTEWISPAGKAKLAAAGIAPPLPVGESWQPLRFVPPAPPCPHCGSCATRMTSEFGGTLCKSMHVCDDCLNPFEHFKCI</sequence>
<dbReference type="Pfam" id="PF23451">
    <property type="entry name" value="Zn_ribbon_PaaD"/>
    <property type="match status" value="1"/>
</dbReference>
<gene>
    <name evidence="3" type="primary">paaD</name>
    <name evidence="3" type="ORF">BGL_2c14190</name>
</gene>
<accession>A0A0B6SB53</accession>
<dbReference type="InterPro" id="IPR011883">
    <property type="entry name" value="PaaD-like"/>
</dbReference>
<dbReference type="OrthoDB" id="3684942at2"/>
<dbReference type="Proteomes" id="UP000031838">
    <property type="component" value="Chromosome 2"/>
</dbReference>
<dbReference type="InterPro" id="IPR052339">
    <property type="entry name" value="Fe-S_Maturation_MIP18"/>
</dbReference>
<reference evidence="3 4" key="2">
    <citation type="journal article" date="2016" name="Appl. Microbiol. Biotechnol.">
        <title>Mutations improving production and secretion of extracellular lipase by Burkholderia glumae PG1.</title>
        <authorList>
            <person name="Knapp A."/>
            <person name="Voget S."/>
            <person name="Gao R."/>
            <person name="Zaburannyi N."/>
            <person name="Krysciak D."/>
            <person name="Breuer M."/>
            <person name="Hauer B."/>
            <person name="Streit W.R."/>
            <person name="Muller R."/>
            <person name="Daniel R."/>
            <person name="Jaeger K.E."/>
        </authorList>
    </citation>
    <scope>NUCLEOTIDE SEQUENCE [LARGE SCALE GENOMIC DNA]</scope>
    <source>
        <strain evidence="3 4">PG1</strain>
    </source>
</reference>
<dbReference type="Gene3D" id="3.30.300.130">
    <property type="entry name" value="Fe-S cluster assembly (FSCA)"/>
    <property type="match status" value="1"/>
</dbReference>